<proteinExistence type="predicted"/>
<accession>A0A382J219</accession>
<dbReference type="EMBL" id="UINC01071011">
    <property type="protein sequence ID" value="SVC05605.1"/>
    <property type="molecule type" value="Genomic_DNA"/>
</dbReference>
<reference evidence="1" key="1">
    <citation type="submission" date="2018-05" db="EMBL/GenBank/DDBJ databases">
        <authorList>
            <person name="Lanie J.A."/>
            <person name="Ng W.-L."/>
            <person name="Kazmierczak K.M."/>
            <person name="Andrzejewski T.M."/>
            <person name="Davidsen T.M."/>
            <person name="Wayne K.J."/>
            <person name="Tettelin H."/>
            <person name="Glass J.I."/>
            <person name="Rusch D."/>
            <person name="Podicherti R."/>
            <person name="Tsui H.-C.T."/>
            <person name="Winkler M.E."/>
        </authorList>
    </citation>
    <scope>NUCLEOTIDE SEQUENCE</scope>
</reference>
<name>A0A382J219_9ZZZZ</name>
<gene>
    <name evidence="1" type="ORF">METZ01_LOCUS258459</name>
</gene>
<dbReference type="AlphaFoldDB" id="A0A382J219"/>
<protein>
    <submittedName>
        <fullName evidence="1">Uncharacterized protein</fullName>
    </submittedName>
</protein>
<organism evidence="1">
    <name type="scientific">marine metagenome</name>
    <dbReference type="NCBI Taxonomy" id="408172"/>
    <lineage>
        <taxon>unclassified sequences</taxon>
        <taxon>metagenomes</taxon>
        <taxon>ecological metagenomes</taxon>
    </lineage>
</organism>
<sequence>MTIIEDLDPDNMNEVVAAVKELRDDFDRLMDAVQRYSAMMDTPLRTEALMNLKIVFEENQAKWGG</sequence>
<evidence type="ECO:0000313" key="1">
    <source>
        <dbReference type="EMBL" id="SVC05605.1"/>
    </source>
</evidence>